<name>A0ACC0VC00_9HYPO</name>
<accession>A0ACC0VC00</accession>
<dbReference type="EMBL" id="CM047940">
    <property type="protein sequence ID" value="KAI9903658.1"/>
    <property type="molecule type" value="Genomic_DNA"/>
</dbReference>
<evidence type="ECO:0000313" key="2">
    <source>
        <dbReference type="Proteomes" id="UP001163324"/>
    </source>
</evidence>
<comment type="caution">
    <text evidence="1">The sequence shown here is derived from an EMBL/GenBank/DDBJ whole genome shotgun (WGS) entry which is preliminary data.</text>
</comment>
<protein>
    <submittedName>
        <fullName evidence="1">Uncharacterized protein</fullName>
    </submittedName>
</protein>
<keyword evidence="2" id="KW-1185">Reference proteome</keyword>
<proteinExistence type="predicted"/>
<gene>
    <name evidence="1" type="ORF">N3K66_000187</name>
</gene>
<dbReference type="Proteomes" id="UP001163324">
    <property type="component" value="Chromosome 1"/>
</dbReference>
<evidence type="ECO:0000313" key="1">
    <source>
        <dbReference type="EMBL" id="KAI9903658.1"/>
    </source>
</evidence>
<sequence>MGILAEFDTRWVVAVCLTGIVIKSLASWVWDWHRLRHVPGPFLASISYIWLTAFSLDKRQHERFQTIHGEYGPLVRISPRELLTDDPELIRSMSATQGRTRRSRSYHGNRFNPYQDPLFSILDPLEHDRMKVKLAPAYSGRDAPDLERDIDDRVLAFTRLIREKYVSGPGKLVPLSLTRTPGLFTLDVISRLALGKEFGCLESDADPHAFYDTIEEHLPGMALTTNVPWLREITYSPLFLRWFGPKETDKGGVGKLMKLTNGIVRERFGHREKEQNDMLGSFIRHGLTQAECETESLLMFIAGSDTTAAVIRITMLHILGNPRIYQRLKQEITTAVNTGNISNPISNAQAKQLPYLQAVVYEGIRIRPVTTSMLMKEVPPGGETIQGLFVPGGTSIGVNLPSLLRREDLFGKDAHIFRPERFLELGDDAAAAARMKRDAELAFGYGRWMCAGKAVAFMELNKVFFEFLRHFDFEFCDPQNPMQTTSVVLYRDTGLDVRVTLSETGETDQMV</sequence>
<organism evidence="1 2">
    <name type="scientific">Trichothecium roseum</name>
    <dbReference type="NCBI Taxonomy" id="47278"/>
    <lineage>
        <taxon>Eukaryota</taxon>
        <taxon>Fungi</taxon>
        <taxon>Dikarya</taxon>
        <taxon>Ascomycota</taxon>
        <taxon>Pezizomycotina</taxon>
        <taxon>Sordariomycetes</taxon>
        <taxon>Hypocreomycetidae</taxon>
        <taxon>Hypocreales</taxon>
        <taxon>Hypocreales incertae sedis</taxon>
        <taxon>Trichothecium</taxon>
    </lineage>
</organism>
<reference evidence="1" key="1">
    <citation type="submission" date="2022-10" db="EMBL/GenBank/DDBJ databases">
        <title>Complete Genome of Trichothecium roseum strain YXFP-22015, a Plant Pathogen Isolated from Citrus.</title>
        <authorList>
            <person name="Wang Y."/>
            <person name="Zhu L."/>
        </authorList>
    </citation>
    <scope>NUCLEOTIDE SEQUENCE</scope>
    <source>
        <strain evidence="1">YXFP-22015</strain>
    </source>
</reference>